<dbReference type="PROSITE" id="PS51257">
    <property type="entry name" value="PROKAR_LIPOPROTEIN"/>
    <property type="match status" value="1"/>
</dbReference>
<organism evidence="1 2">
    <name type="scientific">Peribacillus simplex</name>
    <dbReference type="NCBI Taxonomy" id="1478"/>
    <lineage>
        <taxon>Bacteria</taxon>
        <taxon>Bacillati</taxon>
        <taxon>Bacillota</taxon>
        <taxon>Bacilli</taxon>
        <taxon>Bacillales</taxon>
        <taxon>Bacillaceae</taxon>
        <taxon>Peribacillus</taxon>
    </lineage>
</organism>
<protein>
    <recommendedName>
        <fullName evidence="3">Lipoprotein</fullName>
    </recommendedName>
</protein>
<dbReference type="EMBL" id="JAUCEY010000008">
    <property type="protein sequence ID" value="MDM5451861.1"/>
    <property type="molecule type" value="Genomic_DNA"/>
</dbReference>
<accession>A0AAW7I9T3</accession>
<reference evidence="1" key="1">
    <citation type="submission" date="2023-06" db="EMBL/GenBank/DDBJ databases">
        <title>Comparative genomics of Bacillaceae isolates and their secondary metabolite potential.</title>
        <authorList>
            <person name="Song L."/>
            <person name="Nielsen L.J."/>
            <person name="Mohite O."/>
            <person name="Xu X."/>
            <person name="Weber T."/>
            <person name="Kovacs A.T."/>
        </authorList>
    </citation>
    <scope>NUCLEOTIDE SEQUENCE</scope>
    <source>
        <strain evidence="1">D8_B_37</strain>
    </source>
</reference>
<gene>
    <name evidence="1" type="ORF">QUF89_06540</name>
</gene>
<name>A0AAW7I9T3_9BACI</name>
<dbReference type="AlphaFoldDB" id="A0AAW7I9T3"/>
<dbReference type="Proteomes" id="UP001234602">
    <property type="component" value="Unassembled WGS sequence"/>
</dbReference>
<proteinExistence type="predicted"/>
<evidence type="ECO:0000313" key="1">
    <source>
        <dbReference type="EMBL" id="MDM5451861.1"/>
    </source>
</evidence>
<comment type="caution">
    <text evidence="1">The sequence shown here is derived from an EMBL/GenBank/DDBJ whole genome shotgun (WGS) entry which is preliminary data.</text>
</comment>
<sequence>MYKNGVANIKKILGSLFLFVLIIGASACNKEVVKENGEASERKPVKEENVVKVEEAEKLFKGYYTARYTIKDPANPPTFAEIADNVKEYLSEDEYNAQILNRYYSTPSLVAKEINKSIVVQDVKLEEQRKNEDGTIDYTYTTEFKVYDENSSKVYEKEGEVTITTIDHELKVTRDWSRGIKIDGLDGGL</sequence>
<evidence type="ECO:0008006" key="3">
    <source>
        <dbReference type="Google" id="ProtNLM"/>
    </source>
</evidence>
<evidence type="ECO:0000313" key="2">
    <source>
        <dbReference type="Proteomes" id="UP001234602"/>
    </source>
</evidence>